<dbReference type="AlphaFoldDB" id="A0A9E6ZHR2"/>
<evidence type="ECO:0000313" key="1">
    <source>
        <dbReference type="EMBL" id="UNO51012.1"/>
    </source>
</evidence>
<protein>
    <submittedName>
        <fullName evidence="1">Uncharacterized protein</fullName>
    </submittedName>
</protein>
<organism evidence="1 2">
    <name type="scientific">Alicyclobacillus acidoterrestris (strain ATCC 49025 / DSM 3922 / CIP 106132 / NCIMB 13137 / GD3B)</name>
    <dbReference type="NCBI Taxonomy" id="1356854"/>
    <lineage>
        <taxon>Bacteria</taxon>
        <taxon>Bacillati</taxon>
        <taxon>Bacillota</taxon>
        <taxon>Bacilli</taxon>
        <taxon>Bacillales</taxon>
        <taxon>Alicyclobacillaceae</taxon>
        <taxon>Alicyclobacillus</taxon>
    </lineage>
</organism>
<sequence>MAITMQDVVEKHGDFAHGGDVEYGVKSWERAGFTPEEADAWLEARCFEAIDARRLADAGITPEQAAQTDEEIGGYVDTIGYKVANGDLSVERAKEAIGA</sequence>
<dbReference type="KEGG" id="aaco:K1I37_21320"/>
<keyword evidence="1" id="KW-0614">Plasmid</keyword>
<accession>A0A9E6ZHR2</accession>
<reference evidence="2" key="1">
    <citation type="journal article" date="2022" name="G3 (Bethesda)">
        <title>Unveiling the complete genome sequence of Alicyclobacillus acidoterrestris DSM 3922T, a taint-producing strain.</title>
        <authorList>
            <person name="Leonardo I.C."/>
            <person name="Barreto Crespo M.T."/>
            <person name="Gaspar F.B."/>
        </authorList>
    </citation>
    <scope>NUCLEOTIDE SEQUENCE [LARGE SCALE GENOMIC DNA]</scope>
    <source>
        <strain evidence="2">DSM 3922</strain>
    </source>
</reference>
<evidence type="ECO:0000313" key="2">
    <source>
        <dbReference type="Proteomes" id="UP000829401"/>
    </source>
</evidence>
<name>A0A9E6ZHR2_ALIAG</name>
<gene>
    <name evidence="1" type="ORF">K1I37_21320</name>
</gene>
<proteinExistence type="predicted"/>
<keyword evidence="2" id="KW-1185">Reference proteome</keyword>
<geneLocation type="plasmid" evidence="2">
    <name>pDSM3922.1</name>
</geneLocation>
<dbReference type="EMBL" id="CP080468">
    <property type="protein sequence ID" value="UNO51012.1"/>
    <property type="molecule type" value="Genomic_DNA"/>
</dbReference>
<dbReference type="RefSeq" id="WP_236613938.1">
    <property type="nucleotide sequence ID" value="NZ_AURB01000203.1"/>
</dbReference>
<dbReference type="Proteomes" id="UP000829401">
    <property type="component" value="Plasmid pDSM3922.1"/>
</dbReference>